<evidence type="ECO:0000256" key="1">
    <source>
        <dbReference type="SAM" id="Phobius"/>
    </source>
</evidence>
<keyword evidence="1" id="KW-0472">Membrane</keyword>
<dbReference type="InterPro" id="IPR025509">
    <property type="entry name" value="DUF4396"/>
</dbReference>
<organism evidence="3 4">
    <name type="scientific">Acidiphilium rubrum</name>
    <dbReference type="NCBI Taxonomy" id="526"/>
    <lineage>
        <taxon>Bacteria</taxon>
        <taxon>Pseudomonadati</taxon>
        <taxon>Pseudomonadota</taxon>
        <taxon>Alphaproteobacteria</taxon>
        <taxon>Acetobacterales</taxon>
        <taxon>Acidocellaceae</taxon>
        <taxon>Acidiphilium</taxon>
    </lineage>
</organism>
<keyword evidence="4" id="KW-1185">Reference proteome</keyword>
<comment type="caution">
    <text evidence="3">The sequence shown here is derived from an EMBL/GenBank/DDBJ whole genome shotgun (WGS) entry which is preliminary data.</text>
</comment>
<dbReference type="Proteomes" id="UP000186308">
    <property type="component" value="Unassembled WGS sequence"/>
</dbReference>
<protein>
    <recommendedName>
        <fullName evidence="2">DUF4396 domain-containing protein</fullName>
    </recommendedName>
</protein>
<dbReference type="EMBL" id="FTNE01000002">
    <property type="protein sequence ID" value="SIQ21343.1"/>
    <property type="molecule type" value="Genomic_DNA"/>
</dbReference>
<proteinExistence type="predicted"/>
<evidence type="ECO:0000259" key="2">
    <source>
        <dbReference type="Pfam" id="PF14342"/>
    </source>
</evidence>
<feature type="transmembrane region" description="Helical" evidence="1">
    <location>
        <begin position="48"/>
        <end position="66"/>
    </location>
</feature>
<dbReference type="Pfam" id="PF14342">
    <property type="entry name" value="DUF4396"/>
    <property type="match status" value="1"/>
</dbReference>
<feature type="domain" description="DUF4396" evidence="2">
    <location>
        <begin position="94"/>
        <end position="235"/>
    </location>
</feature>
<feature type="transmembrane region" description="Helical" evidence="1">
    <location>
        <begin position="13"/>
        <end position="36"/>
    </location>
</feature>
<reference evidence="3 4" key="1">
    <citation type="submission" date="2017-01" db="EMBL/GenBank/DDBJ databases">
        <authorList>
            <person name="Varghese N."/>
            <person name="Submissions S."/>
        </authorList>
    </citation>
    <scope>NUCLEOTIDE SEQUENCE [LARGE SCALE GENOMIC DNA]</scope>
    <source>
        <strain evidence="3 4">ATCC 35905</strain>
    </source>
</reference>
<name>A0A8G2FC63_ACIRU</name>
<accession>A0A8G2FC63</accession>
<feature type="transmembrane region" description="Helical" evidence="1">
    <location>
        <begin position="207"/>
        <end position="230"/>
    </location>
</feature>
<evidence type="ECO:0000313" key="3">
    <source>
        <dbReference type="EMBL" id="SIQ21343.1"/>
    </source>
</evidence>
<sequence>MATGGGAIMIASWLTWLSIVSLVVAAVTAVVIALDLRRHPQSMAVMNPVWPITALYFGPLALWAYWTMGRQASPAMSGHDHAHHHEHKEAKPFWMQTFVGSTHCGAGCTLGDIFAEFLVFFAGITIAGSTFGAQLVLDYAFAFLLGVGFQYASIVPMRGLKPVAGVIAAFKADALSLTAFEIGLFGWMALMQFGFFTTPPKPDTPVFWFMMQIGMIIGFATAYPMNWVLVKTGIKDAM</sequence>
<feature type="transmembrane region" description="Helical" evidence="1">
    <location>
        <begin position="172"/>
        <end position="195"/>
    </location>
</feature>
<feature type="transmembrane region" description="Helical" evidence="1">
    <location>
        <begin position="139"/>
        <end position="160"/>
    </location>
</feature>
<keyword evidence="1" id="KW-0812">Transmembrane</keyword>
<keyword evidence="1" id="KW-1133">Transmembrane helix</keyword>
<gene>
    <name evidence="3" type="ORF">SAMN05421828_102225</name>
</gene>
<dbReference type="AlphaFoldDB" id="A0A8G2FC63"/>
<evidence type="ECO:0000313" key="4">
    <source>
        <dbReference type="Proteomes" id="UP000186308"/>
    </source>
</evidence>